<accession>A0ABP4ETZ3</accession>
<evidence type="ECO:0000256" key="1">
    <source>
        <dbReference type="ARBA" id="ARBA00023015"/>
    </source>
</evidence>
<comment type="caution">
    <text evidence="5">The sequence shown here is derived from an EMBL/GenBank/DDBJ whole genome shotgun (WGS) entry which is preliminary data.</text>
</comment>
<feature type="domain" description="HTH araC/xylS-type" evidence="4">
    <location>
        <begin position="218"/>
        <end position="319"/>
    </location>
</feature>
<dbReference type="InterPro" id="IPR018060">
    <property type="entry name" value="HTH_AraC"/>
</dbReference>
<dbReference type="InterPro" id="IPR050204">
    <property type="entry name" value="AraC_XylS_family_regulators"/>
</dbReference>
<evidence type="ECO:0000256" key="3">
    <source>
        <dbReference type="ARBA" id="ARBA00023163"/>
    </source>
</evidence>
<dbReference type="Gene3D" id="1.10.10.60">
    <property type="entry name" value="Homeodomain-like"/>
    <property type="match status" value="1"/>
</dbReference>
<evidence type="ECO:0000313" key="5">
    <source>
        <dbReference type="EMBL" id="GAA1124771.1"/>
    </source>
</evidence>
<proteinExistence type="predicted"/>
<name>A0ABP4ETZ3_9ACTN</name>
<dbReference type="Proteomes" id="UP001499979">
    <property type="component" value="Unassembled WGS sequence"/>
</dbReference>
<sequence>MTQVTSDRRTGVSGPVAFSTVGLPEEQRVELWESHNADALIGLRCRTLTAPVLEATEINVQLDRIHLARVRGSSHVVERDLTMIRQRPAESVALFFNLAGEAFFYHDDGVRTVQPGQMLLCDADRPFMRGFSQGLEELVLKVPRDVFADVTGIDRLARPLVMSFAAGANSFAHALARQVGAAARDQDPDPAEEETLLELVAALAGRRRVDGLSGAHRAAALTFIDQHLADPALSAVQVAAAVGISTRHLSRVLAEAGTSVPKHILGRRLETARRLLEKPAATSMTIAEVAHHCGFTSAAHFSTAFTTHFGERASDVRRRAVAARAIPLQ</sequence>
<evidence type="ECO:0000256" key="2">
    <source>
        <dbReference type="ARBA" id="ARBA00023125"/>
    </source>
</evidence>
<dbReference type="PROSITE" id="PS01124">
    <property type="entry name" value="HTH_ARAC_FAMILY_2"/>
    <property type="match status" value="1"/>
</dbReference>
<dbReference type="PANTHER" id="PTHR46796">
    <property type="entry name" value="HTH-TYPE TRANSCRIPTIONAL ACTIVATOR RHAS-RELATED"/>
    <property type="match status" value="1"/>
</dbReference>
<dbReference type="PANTHER" id="PTHR46796:SF6">
    <property type="entry name" value="ARAC SUBFAMILY"/>
    <property type="match status" value="1"/>
</dbReference>
<keyword evidence="1" id="KW-0805">Transcription regulation</keyword>
<dbReference type="SMART" id="SM00342">
    <property type="entry name" value="HTH_ARAC"/>
    <property type="match status" value="1"/>
</dbReference>
<dbReference type="InterPro" id="IPR009057">
    <property type="entry name" value="Homeodomain-like_sf"/>
</dbReference>
<dbReference type="Pfam" id="PF12833">
    <property type="entry name" value="HTH_18"/>
    <property type="match status" value="1"/>
</dbReference>
<dbReference type="EMBL" id="BAAAJE010000001">
    <property type="protein sequence ID" value="GAA1124771.1"/>
    <property type="molecule type" value="Genomic_DNA"/>
</dbReference>
<reference evidence="6" key="1">
    <citation type="journal article" date="2019" name="Int. J. Syst. Evol. Microbiol.">
        <title>The Global Catalogue of Microorganisms (GCM) 10K type strain sequencing project: providing services to taxonomists for standard genome sequencing and annotation.</title>
        <authorList>
            <consortium name="The Broad Institute Genomics Platform"/>
            <consortium name="The Broad Institute Genome Sequencing Center for Infectious Disease"/>
            <person name="Wu L."/>
            <person name="Ma J."/>
        </authorList>
    </citation>
    <scope>NUCLEOTIDE SEQUENCE [LARGE SCALE GENOMIC DNA]</scope>
    <source>
        <strain evidence="6">JCM 11813</strain>
    </source>
</reference>
<dbReference type="RefSeq" id="WP_343904600.1">
    <property type="nucleotide sequence ID" value="NZ_BAAAJE010000001.1"/>
</dbReference>
<organism evidence="5 6">
    <name type="scientific">Nocardioides aquiterrae</name>
    <dbReference type="NCBI Taxonomy" id="203799"/>
    <lineage>
        <taxon>Bacteria</taxon>
        <taxon>Bacillati</taxon>
        <taxon>Actinomycetota</taxon>
        <taxon>Actinomycetes</taxon>
        <taxon>Propionibacteriales</taxon>
        <taxon>Nocardioidaceae</taxon>
        <taxon>Nocardioides</taxon>
    </lineage>
</organism>
<keyword evidence="6" id="KW-1185">Reference proteome</keyword>
<dbReference type="SUPFAM" id="SSF46689">
    <property type="entry name" value="Homeodomain-like"/>
    <property type="match status" value="1"/>
</dbReference>
<evidence type="ECO:0000313" key="6">
    <source>
        <dbReference type="Proteomes" id="UP001499979"/>
    </source>
</evidence>
<dbReference type="Pfam" id="PF14525">
    <property type="entry name" value="AraC_binding_2"/>
    <property type="match status" value="1"/>
</dbReference>
<keyword evidence="2" id="KW-0238">DNA-binding</keyword>
<gene>
    <name evidence="5" type="ORF">GCM10009606_00490</name>
</gene>
<evidence type="ECO:0000259" key="4">
    <source>
        <dbReference type="PROSITE" id="PS01124"/>
    </source>
</evidence>
<dbReference type="InterPro" id="IPR035418">
    <property type="entry name" value="AraC-bd_2"/>
</dbReference>
<keyword evidence="3" id="KW-0804">Transcription</keyword>
<protein>
    <submittedName>
        <fullName evidence="5">Helix-turn-helix domain-containing protein</fullName>
    </submittedName>
</protein>